<name>A0A1W1DYA1_9ZZZZ</name>
<keyword evidence="1" id="KW-0812">Transmembrane</keyword>
<feature type="transmembrane region" description="Helical" evidence="1">
    <location>
        <begin position="56"/>
        <end position="75"/>
    </location>
</feature>
<sequence length="146" mass="16769">MGVGVFLNARLVDRYRQNISKYQYYLAIVRGIPDKAYIFSTKSTIEKYNKSVNWHYGYAFACFVVLTGILSFAHIFKNGIIGSILLHENFIIRVGFMVIFLFLVGLLLKISHIARGRIEIEDIADMKVSALIKFIEEGKTPEEKNR</sequence>
<gene>
    <name evidence="2" type="ORF">MNB_SUP05-SYMBIONT-4-1274</name>
</gene>
<dbReference type="AlphaFoldDB" id="A0A1W1DYA1"/>
<feature type="transmembrane region" description="Helical" evidence="1">
    <location>
        <begin position="90"/>
        <end position="108"/>
    </location>
</feature>
<reference evidence="2" key="1">
    <citation type="submission" date="2016-10" db="EMBL/GenBank/DDBJ databases">
        <authorList>
            <person name="de Groot N.N."/>
        </authorList>
    </citation>
    <scope>NUCLEOTIDE SEQUENCE</scope>
</reference>
<dbReference type="EMBL" id="FPHY01000079">
    <property type="protein sequence ID" value="SFV86446.1"/>
    <property type="molecule type" value="Genomic_DNA"/>
</dbReference>
<protein>
    <submittedName>
        <fullName evidence="2">Uncharacterized protein</fullName>
    </submittedName>
</protein>
<evidence type="ECO:0000313" key="2">
    <source>
        <dbReference type="EMBL" id="SFV86446.1"/>
    </source>
</evidence>
<keyword evidence="1" id="KW-1133">Transmembrane helix</keyword>
<evidence type="ECO:0000256" key="1">
    <source>
        <dbReference type="SAM" id="Phobius"/>
    </source>
</evidence>
<keyword evidence="1" id="KW-0472">Membrane</keyword>
<organism evidence="2">
    <name type="scientific">hydrothermal vent metagenome</name>
    <dbReference type="NCBI Taxonomy" id="652676"/>
    <lineage>
        <taxon>unclassified sequences</taxon>
        <taxon>metagenomes</taxon>
        <taxon>ecological metagenomes</taxon>
    </lineage>
</organism>
<proteinExistence type="predicted"/>
<accession>A0A1W1DYA1</accession>